<feature type="compositionally biased region" description="Polar residues" evidence="9">
    <location>
        <begin position="8"/>
        <end position="20"/>
    </location>
</feature>
<evidence type="ECO:0000313" key="11">
    <source>
        <dbReference type="Proteomes" id="UP001586593"/>
    </source>
</evidence>
<keyword evidence="7" id="KW-0819">tRNA processing</keyword>
<evidence type="ECO:0000256" key="6">
    <source>
        <dbReference type="ARBA" id="ARBA00022490"/>
    </source>
</evidence>
<comment type="pathway">
    <text evidence="3">tRNA modification; 5-methoxycarbonylmethyl-2-thiouridine-tRNA biosynthesis.</text>
</comment>
<evidence type="ECO:0000256" key="5">
    <source>
        <dbReference type="ARBA" id="ARBA00020265"/>
    </source>
</evidence>
<dbReference type="InterPro" id="IPR008728">
    <property type="entry name" value="Elongator_complex_protein_4"/>
</dbReference>
<evidence type="ECO:0000313" key="10">
    <source>
        <dbReference type="EMBL" id="KAL1845075.1"/>
    </source>
</evidence>
<keyword evidence="6" id="KW-0963">Cytoplasm</keyword>
<comment type="similarity">
    <text evidence="4">Belongs to the ELP4 family.</text>
</comment>
<feature type="compositionally biased region" description="Polar residues" evidence="9">
    <location>
        <begin position="47"/>
        <end position="56"/>
    </location>
</feature>
<dbReference type="Pfam" id="PF05625">
    <property type="entry name" value="PAXNEB"/>
    <property type="match status" value="1"/>
</dbReference>
<sequence>MSFRKRNTVISTAQQPTSPAQEAAGGSKTAVAQLPSGVRPSPLDGRPTTSTGTSSLDHLLAGHVGLPLGTSLLVEEQGTTDFSGVLLRYYAAEGLVQGHHVHVLGFGDSWAYGLPALAASKDKAEPAQATRPPEDRMKIAWRYEALANNDGSSLSRRADDRQAASSTFCHSFDLSKRLASSSIKGSLRAMPSMSPTSMSLEASATPSPFGRFLSSLEADLVGSAASVVHRVAIPSLLAPTLYASSCCRPKELLQFLHGLRALLRRFRTRLTAMISLPISLFPRSSGLTRWMELVCDGVIELVPLPPDSPAFASPARSAKTDPKAADQSQGLLIVHSLPVYHEKGGGGAESNHFRENLVFSLSASKGLVIKPFSLPPLGGEDSDKGKSPASTVKDGLDF</sequence>
<dbReference type="PANTHER" id="PTHR12896:SF1">
    <property type="entry name" value="ELONGATOR COMPLEX PROTEIN 4"/>
    <property type="match status" value="1"/>
</dbReference>
<dbReference type="EMBL" id="JAZHXJ010001283">
    <property type="protein sequence ID" value="KAL1845075.1"/>
    <property type="molecule type" value="Genomic_DNA"/>
</dbReference>
<keyword evidence="8" id="KW-0539">Nucleus</keyword>
<evidence type="ECO:0000256" key="8">
    <source>
        <dbReference type="ARBA" id="ARBA00023242"/>
    </source>
</evidence>
<evidence type="ECO:0000256" key="4">
    <source>
        <dbReference type="ARBA" id="ARBA00007573"/>
    </source>
</evidence>
<dbReference type="Proteomes" id="UP001586593">
    <property type="component" value="Unassembled WGS sequence"/>
</dbReference>
<gene>
    <name evidence="10" type="ORF">VTK73DRAFT_1183</name>
</gene>
<comment type="subcellular location">
    <subcellularLocation>
        <location evidence="2">Cytoplasm</location>
    </subcellularLocation>
    <subcellularLocation>
        <location evidence="1">Nucleus</location>
    </subcellularLocation>
</comment>
<dbReference type="CDD" id="cd19494">
    <property type="entry name" value="Elp4"/>
    <property type="match status" value="1"/>
</dbReference>
<comment type="caution">
    <text evidence="10">The sequence shown here is derived from an EMBL/GenBank/DDBJ whole genome shotgun (WGS) entry which is preliminary data.</text>
</comment>
<accession>A0ABR3VTU7</accession>
<feature type="region of interest" description="Disordered" evidence="9">
    <location>
        <begin position="375"/>
        <end position="398"/>
    </location>
</feature>
<name>A0ABR3VTU7_9PEZI</name>
<evidence type="ECO:0000256" key="9">
    <source>
        <dbReference type="SAM" id="MobiDB-lite"/>
    </source>
</evidence>
<protein>
    <recommendedName>
        <fullName evidence="5">Elongator complex protein 4</fullName>
    </recommendedName>
</protein>
<reference evidence="10 11" key="1">
    <citation type="journal article" date="2024" name="Commun. Biol.">
        <title>Comparative genomic analysis of thermophilic fungi reveals convergent evolutionary adaptations and gene losses.</title>
        <authorList>
            <person name="Steindorff A.S."/>
            <person name="Aguilar-Pontes M.V."/>
            <person name="Robinson A.J."/>
            <person name="Andreopoulos B."/>
            <person name="LaButti K."/>
            <person name="Kuo A."/>
            <person name="Mondo S."/>
            <person name="Riley R."/>
            <person name="Otillar R."/>
            <person name="Haridas S."/>
            <person name="Lipzen A."/>
            <person name="Grimwood J."/>
            <person name="Schmutz J."/>
            <person name="Clum A."/>
            <person name="Reid I.D."/>
            <person name="Moisan M.C."/>
            <person name="Butler G."/>
            <person name="Nguyen T.T.M."/>
            <person name="Dewar K."/>
            <person name="Conant G."/>
            <person name="Drula E."/>
            <person name="Henrissat B."/>
            <person name="Hansel C."/>
            <person name="Singer S."/>
            <person name="Hutchinson M.I."/>
            <person name="de Vries R.P."/>
            <person name="Natvig D.O."/>
            <person name="Powell A.J."/>
            <person name="Tsang A."/>
            <person name="Grigoriev I.V."/>
        </authorList>
    </citation>
    <scope>NUCLEOTIDE SEQUENCE [LARGE SCALE GENOMIC DNA]</scope>
    <source>
        <strain evidence="10 11">ATCC 24622</strain>
    </source>
</reference>
<evidence type="ECO:0000256" key="1">
    <source>
        <dbReference type="ARBA" id="ARBA00004123"/>
    </source>
</evidence>
<dbReference type="Gene3D" id="3.40.50.300">
    <property type="entry name" value="P-loop containing nucleotide triphosphate hydrolases"/>
    <property type="match status" value="1"/>
</dbReference>
<evidence type="ECO:0000256" key="3">
    <source>
        <dbReference type="ARBA" id="ARBA00005043"/>
    </source>
</evidence>
<dbReference type="InterPro" id="IPR027417">
    <property type="entry name" value="P-loop_NTPase"/>
</dbReference>
<keyword evidence="11" id="KW-1185">Reference proteome</keyword>
<evidence type="ECO:0000256" key="7">
    <source>
        <dbReference type="ARBA" id="ARBA00022694"/>
    </source>
</evidence>
<evidence type="ECO:0000256" key="2">
    <source>
        <dbReference type="ARBA" id="ARBA00004496"/>
    </source>
</evidence>
<feature type="region of interest" description="Disordered" evidence="9">
    <location>
        <begin position="1"/>
        <end position="56"/>
    </location>
</feature>
<organism evidence="10 11">
    <name type="scientific">Phialemonium thermophilum</name>
    <dbReference type="NCBI Taxonomy" id="223376"/>
    <lineage>
        <taxon>Eukaryota</taxon>
        <taxon>Fungi</taxon>
        <taxon>Dikarya</taxon>
        <taxon>Ascomycota</taxon>
        <taxon>Pezizomycotina</taxon>
        <taxon>Sordariomycetes</taxon>
        <taxon>Sordariomycetidae</taxon>
        <taxon>Cephalothecales</taxon>
        <taxon>Cephalothecaceae</taxon>
        <taxon>Phialemonium</taxon>
    </lineage>
</organism>
<proteinExistence type="inferred from homology"/>
<dbReference type="PANTHER" id="PTHR12896">
    <property type="entry name" value="PAX6 NEIGHBOR PROTEIN PAXNEB"/>
    <property type="match status" value="1"/>
</dbReference>